<reference evidence="1" key="1">
    <citation type="submission" date="2021-03" db="EMBL/GenBank/DDBJ databases">
        <title>Human Oral Microbial Genomes.</title>
        <authorList>
            <person name="Johnston C.D."/>
            <person name="Chen T."/>
            <person name="Dewhirst F.E."/>
        </authorList>
    </citation>
    <scope>NUCLEOTIDE SEQUENCE</scope>
    <source>
        <strain evidence="1">F0714</strain>
    </source>
</reference>
<sequence length="172" mass="18295">MTIAVPDGWDVLSPGEIPGTANFMLVSDREPRGRAGIRIGNFSPKIVGGHGPDVDVKYRRDEGVEHGTAQENLVGRGIPLEPRLIAGVKAWGYAATATFGEENTYPIQRWLLWREDGVWLILVAGFANTSVIPAELIGALDTISFIRPSGTPAAPYTVTTASPSPSPGATES</sequence>
<dbReference type="Proteomes" id="UP000677180">
    <property type="component" value="Chromosome"/>
</dbReference>
<protein>
    <submittedName>
        <fullName evidence="1">Uncharacterized protein</fullName>
    </submittedName>
</protein>
<organism evidence="1 2">
    <name type="scientific">Arachnia propionica</name>
    <dbReference type="NCBI Taxonomy" id="1750"/>
    <lineage>
        <taxon>Bacteria</taxon>
        <taxon>Bacillati</taxon>
        <taxon>Actinomycetota</taxon>
        <taxon>Actinomycetes</taxon>
        <taxon>Propionibacteriales</taxon>
        <taxon>Propionibacteriaceae</taxon>
        <taxon>Arachnia</taxon>
    </lineage>
</organism>
<evidence type="ECO:0000313" key="1">
    <source>
        <dbReference type="EMBL" id="QUC10964.1"/>
    </source>
</evidence>
<proteinExistence type="predicted"/>
<dbReference type="EMBL" id="CP072385">
    <property type="protein sequence ID" value="QUC10964.1"/>
    <property type="molecule type" value="Genomic_DNA"/>
</dbReference>
<dbReference type="RefSeq" id="WP_123823938.1">
    <property type="nucleotide sequence ID" value="NZ_CAUVFX010000002.1"/>
</dbReference>
<dbReference type="AlphaFoldDB" id="A0AB37I4T5"/>
<name>A0AB37I4T5_9ACTN</name>
<evidence type="ECO:0000313" key="2">
    <source>
        <dbReference type="Proteomes" id="UP000677180"/>
    </source>
</evidence>
<dbReference type="GeneID" id="64409136"/>
<accession>A0AB37I4T5</accession>
<gene>
    <name evidence="1" type="ORF">J5A53_14590</name>
</gene>